<dbReference type="EMBL" id="JAUTDP010000007">
    <property type="protein sequence ID" value="KAK3397677.1"/>
    <property type="molecule type" value="Genomic_DNA"/>
</dbReference>
<evidence type="ECO:0000313" key="3">
    <source>
        <dbReference type="Proteomes" id="UP001281003"/>
    </source>
</evidence>
<protein>
    <submittedName>
        <fullName evidence="2">Uncharacterized protein</fullName>
    </submittedName>
</protein>
<organism evidence="2 3">
    <name type="scientific">Sordaria brevicollis</name>
    <dbReference type="NCBI Taxonomy" id="83679"/>
    <lineage>
        <taxon>Eukaryota</taxon>
        <taxon>Fungi</taxon>
        <taxon>Dikarya</taxon>
        <taxon>Ascomycota</taxon>
        <taxon>Pezizomycotina</taxon>
        <taxon>Sordariomycetes</taxon>
        <taxon>Sordariomycetidae</taxon>
        <taxon>Sordariales</taxon>
        <taxon>Sordariaceae</taxon>
        <taxon>Sordaria</taxon>
    </lineage>
</organism>
<proteinExistence type="predicted"/>
<accession>A0AAE0PD63</accession>
<evidence type="ECO:0000313" key="2">
    <source>
        <dbReference type="EMBL" id="KAK3397677.1"/>
    </source>
</evidence>
<feature type="chain" id="PRO_5042073969" evidence="1">
    <location>
        <begin position="18"/>
        <end position="116"/>
    </location>
</feature>
<reference evidence="2" key="1">
    <citation type="journal article" date="2023" name="Mol. Phylogenet. Evol.">
        <title>Genome-scale phylogeny and comparative genomics of the fungal order Sordariales.</title>
        <authorList>
            <person name="Hensen N."/>
            <person name="Bonometti L."/>
            <person name="Westerberg I."/>
            <person name="Brannstrom I.O."/>
            <person name="Guillou S."/>
            <person name="Cros-Aarteil S."/>
            <person name="Calhoun S."/>
            <person name="Haridas S."/>
            <person name="Kuo A."/>
            <person name="Mondo S."/>
            <person name="Pangilinan J."/>
            <person name="Riley R."/>
            <person name="LaButti K."/>
            <person name="Andreopoulos B."/>
            <person name="Lipzen A."/>
            <person name="Chen C."/>
            <person name="Yan M."/>
            <person name="Daum C."/>
            <person name="Ng V."/>
            <person name="Clum A."/>
            <person name="Steindorff A."/>
            <person name="Ohm R.A."/>
            <person name="Martin F."/>
            <person name="Silar P."/>
            <person name="Natvig D.O."/>
            <person name="Lalanne C."/>
            <person name="Gautier V."/>
            <person name="Ament-Velasquez S.L."/>
            <person name="Kruys A."/>
            <person name="Hutchinson M.I."/>
            <person name="Powell A.J."/>
            <person name="Barry K."/>
            <person name="Miller A.N."/>
            <person name="Grigoriev I.V."/>
            <person name="Debuchy R."/>
            <person name="Gladieux P."/>
            <person name="Hiltunen Thoren M."/>
            <person name="Johannesson H."/>
        </authorList>
    </citation>
    <scope>NUCLEOTIDE SEQUENCE</scope>
    <source>
        <strain evidence="2">FGSC 1904</strain>
    </source>
</reference>
<comment type="caution">
    <text evidence="2">The sequence shown here is derived from an EMBL/GenBank/DDBJ whole genome shotgun (WGS) entry which is preliminary data.</text>
</comment>
<sequence>MLALVLILSDLFNRVYLAPHARCYTPSRLGYFPSRWEPGTATSNDTIQALALASVDFDVEVPVKWIRTLARCGLPQPSLWPGVFRCFIPTMGSGRHKGSRQTYHIYRAVMGTRESR</sequence>
<keyword evidence="1" id="KW-0732">Signal</keyword>
<keyword evidence="3" id="KW-1185">Reference proteome</keyword>
<gene>
    <name evidence="2" type="ORF">B0T20DRAFT_226730</name>
</gene>
<dbReference type="AlphaFoldDB" id="A0AAE0PD63"/>
<reference evidence="2" key="2">
    <citation type="submission" date="2023-07" db="EMBL/GenBank/DDBJ databases">
        <authorList>
            <consortium name="Lawrence Berkeley National Laboratory"/>
            <person name="Haridas S."/>
            <person name="Hensen N."/>
            <person name="Bonometti L."/>
            <person name="Westerberg I."/>
            <person name="Brannstrom I.O."/>
            <person name="Guillou S."/>
            <person name="Cros-Aarteil S."/>
            <person name="Calhoun S."/>
            <person name="Kuo A."/>
            <person name="Mondo S."/>
            <person name="Pangilinan J."/>
            <person name="Riley R."/>
            <person name="LaButti K."/>
            <person name="Andreopoulos B."/>
            <person name="Lipzen A."/>
            <person name="Chen C."/>
            <person name="Yanf M."/>
            <person name="Daum C."/>
            <person name="Ng V."/>
            <person name="Clum A."/>
            <person name="Steindorff A."/>
            <person name="Ohm R."/>
            <person name="Martin F."/>
            <person name="Silar P."/>
            <person name="Natvig D."/>
            <person name="Lalanne C."/>
            <person name="Gautier V."/>
            <person name="Ament-velasquez S.L."/>
            <person name="Kruys A."/>
            <person name="Hutchinson M.I."/>
            <person name="Powell A.J."/>
            <person name="Barry K."/>
            <person name="Miller A.N."/>
            <person name="Grigoriev I.V."/>
            <person name="Debuchy R."/>
            <person name="Gladieux P."/>
            <person name="Thoren M.H."/>
            <person name="Johannesson H."/>
        </authorList>
    </citation>
    <scope>NUCLEOTIDE SEQUENCE</scope>
    <source>
        <strain evidence="2">FGSC 1904</strain>
    </source>
</reference>
<name>A0AAE0PD63_SORBR</name>
<evidence type="ECO:0000256" key="1">
    <source>
        <dbReference type="SAM" id="SignalP"/>
    </source>
</evidence>
<dbReference type="Proteomes" id="UP001281003">
    <property type="component" value="Unassembled WGS sequence"/>
</dbReference>
<feature type="signal peptide" evidence="1">
    <location>
        <begin position="1"/>
        <end position="17"/>
    </location>
</feature>